<accession>A0A5B6USQ7</accession>
<gene>
    <name evidence="2" type="ORF">EPI10_026942</name>
</gene>
<reference evidence="3" key="1">
    <citation type="journal article" date="2019" name="Plant Biotechnol. J.">
        <title>Genome sequencing of the Australian wild diploid species Gossypium australe highlights disease resistance and delayed gland morphogenesis.</title>
        <authorList>
            <person name="Cai Y."/>
            <person name="Cai X."/>
            <person name="Wang Q."/>
            <person name="Wang P."/>
            <person name="Zhang Y."/>
            <person name="Cai C."/>
            <person name="Xu Y."/>
            <person name="Wang K."/>
            <person name="Zhou Z."/>
            <person name="Wang C."/>
            <person name="Geng S."/>
            <person name="Li B."/>
            <person name="Dong Q."/>
            <person name="Hou Y."/>
            <person name="Wang H."/>
            <person name="Ai P."/>
            <person name="Liu Z."/>
            <person name="Yi F."/>
            <person name="Sun M."/>
            <person name="An G."/>
            <person name="Cheng J."/>
            <person name="Zhang Y."/>
            <person name="Shi Q."/>
            <person name="Xie Y."/>
            <person name="Shi X."/>
            <person name="Chang Y."/>
            <person name="Huang F."/>
            <person name="Chen Y."/>
            <person name="Hong S."/>
            <person name="Mi L."/>
            <person name="Sun Q."/>
            <person name="Zhang L."/>
            <person name="Zhou B."/>
            <person name="Peng R."/>
            <person name="Zhang X."/>
            <person name="Liu F."/>
        </authorList>
    </citation>
    <scope>NUCLEOTIDE SEQUENCE [LARGE SCALE GENOMIC DNA]</scope>
    <source>
        <strain evidence="3">cv. PA1801</strain>
    </source>
</reference>
<evidence type="ECO:0000313" key="2">
    <source>
        <dbReference type="EMBL" id="KAA3460258.1"/>
    </source>
</evidence>
<dbReference type="InterPro" id="IPR043502">
    <property type="entry name" value="DNA/RNA_pol_sf"/>
</dbReference>
<dbReference type="OrthoDB" id="1932527at2759"/>
<organism evidence="2 3">
    <name type="scientific">Gossypium australe</name>
    <dbReference type="NCBI Taxonomy" id="47621"/>
    <lineage>
        <taxon>Eukaryota</taxon>
        <taxon>Viridiplantae</taxon>
        <taxon>Streptophyta</taxon>
        <taxon>Embryophyta</taxon>
        <taxon>Tracheophyta</taxon>
        <taxon>Spermatophyta</taxon>
        <taxon>Magnoliopsida</taxon>
        <taxon>eudicotyledons</taxon>
        <taxon>Gunneridae</taxon>
        <taxon>Pentapetalae</taxon>
        <taxon>rosids</taxon>
        <taxon>malvids</taxon>
        <taxon>Malvales</taxon>
        <taxon>Malvaceae</taxon>
        <taxon>Malvoideae</taxon>
        <taxon>Gossypium</taxon>
    </lineage>
</organism>
<dbReference type="Proteomes" id="UP000325315">
    <property type="component" value="Unassembled WGS sequence"/>
</dbReference>
<dbReference type="InterPro" id="IPR000477">
    <property type="entry name" value="RT_dom"/>
</dbReference>
<sequence>MKEDRDDEILSKIIDTKIHLNMEIEKDEVYWEQRARVNWLRHGDRNTAYFHNCTTARRRANSISKLILDNGQEINEESIIKEEAKMYFENLFTSKGVADPKEILEGIEWNISVEINKRLQAPFREDEVRMALKGMGPTKAPGPDGFPAVFFQKYWHIVQSAFVPGRLISDNIILAYELLHTFRQKRIGKKGYIAVKLDMSKAYDRVEWGFLQKVMKKMGFASTWIDLIMRCVTSVSYAVTINGNQGRIFKPTRGLHKGDPLSPFLFLICSEGLSALMRTAKKKGLIRGAKASRKGPDISHLLFADDCLMFGEATEKGARVLKDILKPNTDEDTKAAVLRLLGVRSSSSPEKYLGLPNMMGRRKKEAFQNMADRINARIENWSSRLLSQ</sequence>
<protein>
    <submittedName>
        <fullName evidence="2">Reverse transcriptase</fullName>
    </submittedName>
</protein>
<dbReference type="EMBL" id="SMMG02000009">
    <property type="protein sequence ID" value="KAA3460258.1"/>
    <property type="molecule type" value="Genomic_DNA"/>
</dbReference>
<dbReference type="PANTHER" id="PTHR46890:SF48">
    <property type="entry name" value="RNA-DIRECTED DNA POLYMERASE"/>
    <property type="match status" value="1"/>
</dbReference>
<evidence type="ECO:0000313" key="3">
    <source>
        <dbReference type="Proteomes" id="UP000325315"/>
    </source>
</evidence>
<keyword evidence="3" id="KW-1185">Reference proteome</keyword>
<comment type="caution">
    <text evidence="2">The sequence shown here is derived from an EMBL/GenBank/DDBJ whole genome shotgun (WGS) entry which is preliminary data.</text>
</comment>
<keyword evidence="2" id="KW-0695">RNA-directed DNA polymerase</keyword>
<keyword evidence="2" id="KW-0808">Transferase</keyword>
<evidence type="ECO:0000259" key="1">
    <source>
        <dbReference type="Pfam" id="PF00078"/>
    </source>
</evidence>
<feature type="domain" description="Reverse transcriptase" evidence="1">
    <location>
        <begin position="155"/>
        <end position="325"/>
    </location>
</feature>
<name>A0A5B6USQ7_9ROSI</name>
<dbReference type="AlphaFoldDB" id="A0A5B6USQ7"/>
<dbReference type="Pfam" id="PF00078">
    <property type="entry name" value="RVT_1"/>
    <property type="match status" value="1"/>
</dbReference>
<dbReference type="SUPFAM" id="SSF56672">
    <property type="entry name" value="DNA/RNA polymerases"/>
    <property type="match status" value="1"/>
</dbReference>
<dbReference type="InterPro" id="IPR052343">
    <property type="entry name" value="Retrotransposon-Effector_Assoc"/>
</dbReference>
<keyword evidence="2" id="KW-0548">Nucleotidyltransferase</keyword>
<proteinExistence type="predicted"/>
<dbReference type="GO" id="GO:0003964">
    <property type="term" value="F:RNA-directed DNA polymerase activity"/>
    <property type="evidence" value="ECO:0007669"/>
    <property type="project" value="UniProtKB-KW"/>
</dbReference>
<dbReference type="PANTHER" id="PTHR46890">
    <property type="entry name" value="NON-LTR RETROLELEMENT REVERSE TRANSCRIPTASE-LIKE PROTEIN-RELATED"/>
    <property type="match status" value="1"/>
</dbReference>